<dbReference type="STRING" id="40148.A0A0E0AZ33"/>
<keyword evidence="2" id="KW-0732">Signal</keyword>
<feature type="signal peptide" evidence="2">
    <location>
        <begin position="1"/>
        <end position="24"/>
    </location>
</feature>
<dbReference type="InterPro" id="IPR040346">
    <property type="entry name" value="GEX1/Brambleberry"/>
</dbReference>
<evidence type="ECO:0000313" key="3">
    <source>
        <dbReference type="EnsemblPlants" id="OGLUM08G25450.1"/>
    </source>
</evidence>
<evidence type="ECO:0000256" key="2">
    <source>
        <dbReference type="SAM" id="SignalP"/>
    </source>
</evidence>
<dbReference type="PANTHER" id="PTHR33538:SF2">
    <property type="entry name" value="PROTEIN GAMETE EXPRESSED 1"/>
    <property type="match status" value="1"/>
</dbReference>
<evidence type="ECO:0000313" key="4">
    <source>
        <dbReference type="Proteomes" id="UP000026961"/>
    </source>
</evidence>
<evidence type="ECO:0000256" key="1">
    <source>
        <dbReference type="SAM" id="MobiDB-lite"/>
    </source>
</evidence>
<feature type="chain" id="PRO_5002354151" evidence="2">
    <location>
        <begin position="25"/>
        <end position="352"/>
    </location>
</feature>
<organism evidence="3">
    <name type="scientific">Oryza glumipatula</name>
    <dbReference type="NCBI Taxonomy" id="40148"/>
    <lineage>
        <taxon>Eukaryota</taxon>
        <taxon>Viridiplantae</taxon>
        <taxon>Streptophyta</taxon>
        <taxon>Embryophyta</taxon>
        <taxon>Tracheophyta</taxon>
        <taxon>Spermatophyta</taxon>
        <taxon>Magnoliopsida</taxon>
        <taxon>Liliopsida</taxon>
        <taxon>Poales</taxon>
        <taxon>Poaceae</taxon>
        <taxon>BOP clade</taxon>
        <taxon>Oryzoideae</taxon>
        <taxon>Oryzeae</taxon>
        <taxon>Oryzinae</taxon>
        <taxon>Oryza</taxon>
    </lineage>
</organism>
<dbReference type="Gramene" id="OGLUM08G25450.1">
    <property type="protein sequence ID" value="OGLUM08G25450.1"/>
    <property type="gene ID" value="OGLUM08G25450"/>
</dbReference>
<dbReference type="PANTHER" id="PTHR33538">
    <property type="entry name" value="PROTEIN GAMETE EXPRESSED 1"/>
    <property type="match status" value="1"/>
</dbReference>
<name>A0A0E0AZ33_9ORYZ</name>
<protein>
    <submittedName>
        <fullName evidence="3">Uncharacterized protein</fullName>
    </submittedName>
</protein>
<sequence length="352" mass="38863">MGMGIRRVCAWALVFFDFTCRITRRQLLLFILVYRYRYRNTHDVSPIQIYLSTLYIVQQILSPITHSFIPHGTVQIISVKSQRSRSIPPPTSLNRRMPPPSAPHGPSPSLSLSHRASPRFRSRTRDAGNRSAISAPLPISRVAVLCLTDLPSPPARPPPIPIACPPPGFTSPPTPSTLFCSTDPRCTKSSRGQVAADAFRGDLICHRSPPPARPPLIPTVTGCRWRTSRHRVLCRRINVDHLASLHHIPNPGLPPPRPAAASVIDSLSPLHLLSPLHYRGASLSTKVGDLKEVVVHIQRDIKTVGDSMSIKMQYLQSTANDIANVVGKSLENHMQLLDGQSKAMIIQLDRSV</sequence>
<accession>A0A0E0AZ33</accession>
<proteinExistence type="predicted"/>
<feature type="compositionally biased region" description="Pro residues" evidence="1">
    <location>
        <begin position="87"/>
        <end position="106"/>
    </location>
</feature>
<dbReference type="HOGENOM" id="CLU_807464_0_0_1"/>
<dbReference type="EnsemblPlants" id="OGLUM08G25450.1">
    <property type="protein sequence ID" value="OGLUM08G25450.1"/>
    <property type="gene ID" value="OGLUM08G25450"/>
</dbReference>
<dbReference type="AlphaFoldDB" id="A0A0E0AZ33"/>
<keyword evidence="4" id="KW-1185">Reference proteome</keyword>
<reference evidence="3" key="1">
    <citation type="submission" date="2015-04" db="UniProtKB">
        <authorList>
            <consortium name="EnsemblPlants"/>
        </authorList>
    </citation>
    <scope>IDENTIFICATION</scope>
</reference>
<reference evidence="3" key="2">
    <citation type="submission" date="2018-05" db="EMBL/GenBank/DDBJ databases">
        <title>OgluRS3 (Oryza glumaepatula Reference Sequence Version 3).</title>
        <authorList>
            <person name="Zhang J."/>
            <person name="Kudrna D."/>
            <person name="Lee S."/>
            <person name="Talag J."/>
            <person name="Welchert J."/>
            <person name="Wing R.A."/>
        </authorList>
    </citation>
    <scope>NUCLEOTIDE SEQUENCE [LARGE SCALE GENOMIC DNA]</scope>
</reference>
<feature type="region of interest" description="Disordered" evidence="1">
    <location>
        <begin position="80"/>
        <end position="131"/>
    </location>
</feature>
<dbReference type="Proteomes" id="UP000026961">
    <property type="component" value="Chromosome 8"/>
</dbReference>